<dbReference type="HOGENOM" id="CLU_051118_0_0_1"/>
<reference evidence="5" key="1">
    <citation type="submission" date="2010-07" db="EMBL/GenBank/DDBJ databases">
        <title>The genome sequence of Gaeumannomyces graminis var. tritici strain R3-111a-1.</title>
        <authorList>
            <consortium name="The Broad Institute Genome Sequencing Platform"/>
            <person name="Ma L.-J."/>
            <person name="Dead R."/>
            <person name="Young S."/>
            <person name="Zeng Q."/>
            <person name="Koehrsen M."/>
            <person name="Alvarado L."/>
            <person name="Berlin A."/>
            <person name="Chapman S.B."/>
            <person name="Chen Z."/>
            <person name="Freedman E."/>
            <person name="Gellesch M."/>
            <person name="Goldberg J."/>
            <person name="Griggs A."/>
            <person name="Gujja S."/>
            <person name="Heilman E.R."/>
            <person name="Heiman D."/>
            <person name="Hepburn T."/>
            <person name="Howarth C."/>
            <person name="Jen D."/>
            <person name="Larson L."/>
            <person name="Mehta T."/>
            <person name="Neiman D."/>
            <person name="Pearson M."/>
            <person name="Roberts A."/>
            <person name="Saif S."/>
            <person name="Shea T."/>
            <person name="Shenoy N."/>
            <person name="Sisk P."/>
            <person name="Stolte C."/>
            <person name="Sykes S."/>
            <person name="Walk T."/>
            <person name="White J."/>
            <person name="Yandava C."/>
            <person name="Haas B."/>
            <person name="Nusbaum C."/>
            <person name="Birren B."/>
        </authorList>
    </citation>
    <scope>NUCLEOTIDE SEQUENCE [LARGE SCALE GENOMIC DNA]</scope>
    <source>
        <strain evidence="5">R3-111a-1</strain>
    </source>
</reference>
<evidence type="ECO:0000256" key="1">
    <source>
        <dbReference type="SAM" id="Phobius"/>
    </source>
</evidence>
<dbReference type="AlphaFoldDB" id="J3PJW7"/>
<dbReference type="EMBL" id="GL385450">
    <property type="protein sequence ID" value="EJT68618.1"/>
    <property type="molecule type" value="Genomic_DNA"/>
</dbReference>
<feature type="transmembrane region" description="Helical" evidence="1">
    <location>
        <begin position="151"/>
        <end position="172"/>
    </location>
</feature>
<dbReference type="eggNOG" id="ENOG502S5VZ">
    <property type="taxonomic scope" value="Eukaryota"/>
</dbReference>
<dbReference type="STRING" id="644352.J3PJW7"/>
<accession>J3PJW7</accession>
<sequence>MRTTRPDWVPIASIDRITADSPGRYAGGSHSILCKPQAMRSWEALVEQDRDPNGRPEAKEQMRMLKELQVAIKEYHEALDLQHRISNLARPNKRVVGAYRSWLTKPTRRLGGLPGLFLDDESDLVAIKTPKDHDYLSELLRRHWPAARVESYDGGIFIAVALLVGSITGFLYVDAPLIKALMIAGFTGLFAISLGLIINARRPEVFAATAAYAAVLVVFVSNQDRSDKRGT</sequence>
<organism evidence="3">
    <name type="scientific">Gaeumannomyces tritici (strain R3-111a-1)</name>
    <name type="common">Wheat and barley take-all root rot fungus</name>
    <name type="synonym">Gaeumannomyces graminis var. tritici</name>
    <dbReference type="NCBI Taxonomy" id="644352"/>
    <lineage>
        <taxon>Eukaryota</taxon>
        <taxon>Fungi</taxon>
        <taxon>Dikarya</taxon>
        <taxon>Ascomycota</taxon>
        <taxon>Pezizomycotina</taxon>
        <taxon>Sordariomycetes</taxon>
        <taxon>Sordariomycetidae</taxon>
        <taxon>Magnaporthales</taxon>
        <taxon>Magnaporthaceae</taxon>
        <taxon>Gaeumannomyces</taxon>
    </lineage>
</organism>
<dbReference type="GeneID" id="20354266"/>
<evidence type="ECO:0000313" key="4">
    <source>
        <dbReference type="EnsemblFungi" id="EJT68618"/>
    </source>
</evidence>
<reference evidence="4" key="4">
    <citation type="journal article" date="2015" name="G3 (Bethesda)">
        <title>Genome sequences of three phytopathogenic species of the Magnaporthaceae family of fungi.</title>
        <authorList>
            <person name="Okagaki L.H."/>
            <person name="Nunes C.C."/>
            <person name="Sailsbery J."/>
            <person name="Clay B."/>
            <person name="Brown D."/>
            <person name="John T."/>
            <person name="Oh Y."/>
            <person name="Young N."/>
            <person name="Fitzgerald M."/>
            <person name="Haas B.J."/>
            <person name="Zeng Q."/>
            <person name="Young S."/>
            <person name="Adiconis X."/>
            <person name="Fan L."/>
            <person name="Levin J.Z."/>
            <person name="Mitchell T.K."/>
            <person name="Okubara P.A."/>
            <person name="Farman M.L."/>
            <person name="Kohn L.M."/>
            <person name="Birren B."/>
            <person name="Ma L.-J."/>
            <person name="Dean R.A."/>
        </authorList>
    </citation>
    <scope>NUCLEOTIDE SEQUENCE</scope>
    <source>
        <strain evidence="4">R3-111a-1</strain>
    </source>
</reference>
<feature type="transmembrane region" description="Helical" evidence="1">
    <location>
        <begin position="178"/>
        <end position="198"/>
    </location>
</feature>
<proteinExistence type="predicted"/>
<feature type="domain" description="DUF6594" evidence="2">
    <location>
        <begin position="47"/>
        <end position="217"/>
    </location>
</feature>
<keyword evidence="1" id="KW-1133">Transmembrane helix</keyword>
<dbReference type="PANTHER" id="PTHR34502">
    <property type="entry name" value="DUF6594 DOMAIN-CONTAINING PROTEIN-RELATED"/>
    <property type="match status" value="1"/>
</dbReference>
<dbReference type="Pfam" id="PF20237">
    <property type="entry name" value="DUF6594"/>
    <property type="match status" value="1"/>
</dbReference>
<dbReference type="InterPro" id="IPR046529">
    <property type="entry name" value="DUF6594"/>
</dbReference>
<keyword evidence="5" id="KW-1185">Reference proteome</keyword>
<gene>
    <name evidence="4" type="primary">20354266</name>
    <name evidence="3" type="ORF">GGTG_13808</name>
</gene>
<evidence type="ECO:0000259" key="2">
    <source>
        <dbReference type="Pfam" id="PF20237"/>
    </source>
</evidence>
<dbReference type="Proteomes" id="UP000006039">
    <property type="component" value="Unassembled WGS sequence"/>
</dbReference>
<reference evidence="3" key="3">
    <citation type="submission" date="2010-09" db="EMBL/GenBank/DDBJ databases">
        <title>Annotation of Gaeumannomyces graminis var. tritici R3-111a-1.</title>
        <authorList>
            <consortium name="The Broad Institute Genome Sequencing Platform"/>
            <person name="Ma L.-J."/>
            <person name="Dead R."/>
            <person name="Young S.K."/>
            <person name="Zeng Q."/>
            <person name="Gargeya S."/>
            <person name="Fitzgerald M."/>
            <person name="Haas B."/>
            <person name="Abouelleil A."/>
            <person name="Alvarado L."/>
            <person name="Arachchi H.M."/>
            <person name="Berlin A."/>
            <person name="Brown A."/>
            <person name="Chapman S.B."/>
            <person name="Chen Z."/>
            <person name="Dunbar C."/>
            <person name="Freedman E."/>
            <person name="Gearin G."/>
            <person name="Gellesch M."/>
            <person name="Goldberg J."/>
            <person name="Griggs A."/>
            <person name="Gujja S."/>
            <person name="Heiman D."/>
            <person name="Howarth C."/>
            <person name="Larson L."/>
            <person name="Lui A."/>
            <person name="MacDonald P.J.P."/>
            <person name="Mehta T."/>
            <person name="Montmayeur A."/>
            <person name="Murphy C."/>
            <person name="Neiman D."/>
            <person name="Pearson M."/>
            <person name="Priest M."/>
            <person name="Roberts A."/>
            <person name="Saif S."/>
            <person name="Shea T."/>
            <person name="Shenoy N."/>
            <person name="Sisk P."/>
            <person name="Stolte C."/>
            <person name="Sykes S."/>
            <person name="Yandava C."/>
            <person name="Wortman J."/>
            <person name="Nusbaum C."/>
            <person name="Birren B."/>
        </authorList>
    </citation>
    <scope>NUCLEOTIDE SEQUENCE</scope>
    <source>
        <strain evidence="3">R3-111a-1</strain>
    </source>
</reference>
<dbReference type="OrthoDB" id="3533814at2759"/>
<protein>
    <recommendedName>
        <fullName evidence="2">DUF6594 domain-containing protein</fullName>
    </recommendedName>
</protein>
<keyword evidence="1" id="KW-0472">Membrane</keyword>
<name>J3PJW7_GAET3</name>
<dbReference type="RefSeq" id="XP_009229993.1">
    <property type="nucleotide sequence ID" value="XM_009231729.1"/>
</dbReference>
<reference evidence="4" key="5">
    <citation type="submission" date="2018-04" db="UniProtKB">
        <authorList>
            <consortium name="EnsemblFungi"/>
        </authorList>
    </citation>
    <scope>IDENTIFICATION</scope>
    <source>
        <strain evidence="4">R3-111a-1</strain>
    </source>
</reference>
<reference evidence="3" key="2">
    <citation type="submission" date="2010-07" db="EMBL/GenBank/DDBJ databases">
        <authorList>
            <consortium name="The Broad Institute Genome Sequencing Platform"/>
            <consortium name="Broad Institute Genome Sequencing Center for Infectious Disease"/>
            <person name="Ma L.-J."/>
            <person name="Dead R."/>
            <person name="Young S."/>
            <person name="Zeng Q."/>
            <person name="Koehrsen M."/>
            <person name="Alvarado L."/>
            <person name="Berlin A."/>
            <person name="Chapman S.B."/>
            <person name="Chen Z."/>
            <person name="Freedman E."/>
            <person name="Gellesch M."/>
            <person name="Goldberg J."/>
            <person name="Griggs A."/>
            <person name="Gujja S."/>
            <person name="Heilman E.R."/>
            <person name="Heiman D."/>
            <person name="Hepburn T."/>
            <person name="Howarth C."/>
            <person name="Jen D."/>
            <person name="Larson L."/>
            <person name="Mehta T."/>
            <person name="Neiman D."/>
            <person name="Pearson M."/>
            <person name="Roberts A."/>
            <person name="Saif S."/>
            <person name="Shea T."/>
            <person name="Shenoy N."/>
            <person name="Sisk P."/>
            <person name="Stolte C."/>
            <person name="Sykes S."/>
            <person name="Walk T."/>
            <person name="White J."/>
            <person name="Yandava C."/>
            <person name="Haas B."/>
            <person name="Nusbaum C."/>
            <person name="Birren B."/>
        </authorList>
    </citation>
    <scope>NUCLEOTIDE SEQUENCE</scope>
    <source>
        <strain evidence="3">R3-111a-1</strain>
    </source>
</reference>
<keyword evidence="1" id="KW-0812">Transmembrane</keyword>
<dbReference type="PANTHER" id="PTHR34502:SF4">
    <property type="entry name" value="DUF6594 DOMAIN-CONTAINING PROTEIN"/>
    <property type="match status" value="1"/>
</dbReference>
<feature type="transmembrane region" description="Helical" evidence="1">
    <location>
        <begin position="205"/>
        <end position="222"/>
    </location>
</feature>
<dbReference type="VEuPathDB" id="FungiDB:GGTG_13808"/>
<dbReference type="EnsemblFungi" id="EJT68618">
    <property type="protein sequence ID" value="EJT68618"/>
    <property type="gene ID" value="GGTG_13808"/>
</dbReference>
<evidence type="ECO:0000313" key="3">
    <source>
        <dbReference type="EMBL" id="EJT68618.1"/>
    </source>
</evidence>
<evidence type="ECO:0000313" key="5">
    <source>
        <dbReference type="Proteomes" id="UP000006039"/>
    </source>
</evidence>